<evidence type="ECO:0000259" key="4">
    <source>
        <dbReference type="PROSITE" id="PS50197"/>
    </source>
</evidence>
<dbReference type="PROSITE" id="PS50197">
    <property type="entry name" value="BEACH"/>
    <property type="match status" value="1"/>
</dbReference>
<evidence type="ECO:0000256" key="1">
    <source>
        <dbReference type="ARBA" id="ARBA00022574"/>
    </source>
</evidence>
<accession>A0A3P7E6B6</accession>
<feature type="compositionally biased region" description="Basic and acidic residues" evidence="3">
    <location>
        <begin position="104"/>
        <end position="114"/>
    </location>
</feature>
<keyword evidence="2" id="KW-0677">Repeat</keyword>
<keyword evidence="7" id="KW-1185">Reference proteome</keyword>
<dbReference type="Pfam" id="PF02138">
    <property type="entry name" value="Beach"/>
    <property type="match status" value="1"/>
</dbReference>
<dbReference type="Pfam" id="PF14844">
    <property type="entry name" value="PH_BEACH"/>
    <property type="match status" value="1"/>
</dbReference>
<evidence type="ECO:0000256" key="2">
    <source>
        <dbReference type="ARBA" id="ARBA00022737"/>
    </source>
</evidence>
<dbReference type="InterPro" id="IPR023362">
    <property type="entry name" value="PH-BEACH_dom"/>
</dbReference>
<dbReference type="SUPFAM" id="SSF50729">
    <property type="entry name" value="PH domain-like"/>
    <property type="match status" value="1"/>
</dbReference>
<evidence type="ECO:0000259" key="5">
    <source>
        <dbReference type="PROSITE" id="PS51783"/>
    </source>
</evidence>
<feature type="domain" description="BEACH" evidence="4">
    <location>
        <begin position="306"/>
        <end position="368"/>
    </location>
</feature>
<dbReference type="PANTHER" id="PTHR46108">
    <property type="entry name" value="BLUE CHEESE"/>
    <property type="match status" value="1"/>
</dbReference>
<dbReference type="InterPro" id="IPR036372">
    <property type="entry name" value="BEACH_dom_sf"/>
</dbReference>
<feature type="compositionally biased region" description="Acidic residues" evidence="3">
    <location>
        <begin position="87"/>
        <end position="103"/>
    </location>
</feature>
<evidence type="ECO:0008006" key="8">
    <source>
        <dbReference type="Google" id="ProtNLM"/>
    </source>
</evidence>
<evidence type="ECO:0000256" key="3">
    <source>
        <dbReference type="SAM" id="MobiDB-lite"/>
    </source>
</evidence>
<name>A0A3P7E6B6_WUCBA</name>
<feature type="domain" description="BEACH-type PH" evidence="5">
    <location>
        <begin position="149"/>
        <end position="276"/>
    </location>
</feature>
<dbReference type="SUPFAM" id="SSF81837">
    <property type="entry name" value="BEACH domain"/>
    <property type="match status" value="1"/>
</dbReference>
<sequence length="368" mass="42441">MRAKVAVSNDSKLYYAAIKRRHGKIPEQRIIDLSSTVYTPSDECSDLLFTDMQEISTSMIRRISIKHDLSKDSDETECVVNEKDVNEADEGNVEENGVDEEDSSIERQHVRNEQKNGIQENEGISIKLKDGSMERKRGPDNQTLLRLLEQGEQLHSMFRCARVQGLDTSEGLLLFGRQHYYVVDGFTLLKTKEIRDLDFLPQELHDPIVPYMACGTSHPVRRTRLCSKFSYNDIREVHRRRYLLQPIAIEVFSADGRNYLLAFPRRMRNRVYQKFLSLARLLKNSGSESVGGQRSTAPVEQTSRVSLLTSLIGQQSVTHRWVRGEISNFQYLMHLNTLAGRSYNDLSQYPIFPWILRDYESEVVSFLV</sequence>
<feature type="region of interest" description="Disordered" evidence="3">
    <location>
        <begin position="86"/>
        <end position="122"/>
    </location>
</feature>
<gene>
    <name evidence="6" type="ORF">WBA_LOCUS8302</name>
</gene>
<proteinExistence type="predicted"/>
<dbReference type="Gene3D" id="1.10.1540.10">
    <property type="entry name" value="BEACH domain"/>
    <property type="match status" value="1"/>
</dbReference>
<dbReference type="InParanoid" id="A0A3P7E6B6"/>
<dbReference type="PROSITE" id="PS51783">
    <property type="entry name" value="PH_BEACH"/>
    <property type="match status" value="1"/>
</dbReference>
<dbReference type="InterPro" id="IPR051944">
    <property type="entry name" value="BEACH_domain_protein"/>
</dbReference>
<dbReference type="EMBL" id="UYWW01006775">
    <property type="protein sequence ID" value="VDM14916.1"/>
    <property type="molecule type" value="Genomic_DNA"/>
</dbReference>
<keyword evidence="1" id="KW-0853">WD repeat</keyword>
<protein>
    <recommendedName>
        <fullName evidence="8">BEACH-type PH domain-containing protein</fullName>
    </recommendedName>
</protein>
<evidence type="ECO:0000313" key="7">
    <source>
        <dbReference type="Proteomes" id="UP000270924"/>
    </source>
</evidence>
<dbReference type="PANTHER" id="PTHR46108:SF4">
    <property type="entry name" value="BLUE CHEESE"/>
    <property type="match status" value="1"/>
</dbReference>
<dbReference type="Gene3D" id="2.30.29.30">
    <property type="entry name" value="Pleckstrin-homology domain (PH domain)/Phosphotyrosine-binding domain (PTB)"/>
    <property type="match status" value="1"/>
</dbReference>
<organism evidence="6 7">
    <name type="scientific">Wuchereria bancrofti</name>
    <dbReference type="NCBI Taxonomy" id="6293"/>
    <lineage>
        <taxon>Eukaryota</taxon>
        <taxon>Metazoa</taxon>
        <taxon>Ecdysozoa</taxon>
        <taxon>Nematoda</taxon>
        <taxon>Chromadorea</taxon>
        <taxon>Rhabditida</taxon>
        <taxon>Spirurina</taxon>
        <taxon>Spiruromorpha</taxon>
        <taxon>Filarioidea</taxon>
        <taxon>Onchocercidae</taxon>
        <taxon>Wuchereria</taxon>
    </lineage>
</organism>
<dbReference type="InterPro" id="IPR000409">
    <property type="entry name" value="BEACH_dom"/>
</dbReference>
<dbReference type="Proteomes" id="UP000270924">
    <property type="component" value="Unassembled WGS sequence"/>
</dbReference>
<evidence type="ECO:0000313" key="6">
    <source>
        <dbReference type="EMBL" id="VDM14916.1"/>
    </source>
</evidence>
<dbReference type="OrthoDB" id="5838757at2759"/>
<dbReference type="AlphaFoldDB" id="A0A3P7E6B6"/>
<reference evidence="6 7" key="1">
    <citation type="submission" date="2018-11" db="EMBL/GenBank/DDBJ databases">
        <authorList>
            <consortium name="Pathogen Informatics"/>
        </authorList>
    </citation>
    <scope>NUCLEOTIDE SEQUENCE [LARGE SCALE GENOMIC DNA]</scope>
</reference>
<dbReference type="InterPro" id="IPR011993">
    <property type="entry name" value="PH-like_dom_sf"/>
</dbReference>
<dbReference type="CDD" id="cd01201">
    <property type="entry name" value="PH_BEACH"/>
    <property type="match status" value="1"/>
</dbReference>